<evidence type="ECO:0000256" key="9">
    <source>
        <dbReference type="PROSITE-ProRule" id="PRU00282"/>
    </source>
</evidence>
<evidence type="ECO:0000256" key="3">
    <source>
        <dbReference type="ARBA" id="ARBA00022448"/>
    </source>
</evidence>
<evidence type="ECO:0000313" key="12">
    <source>
        <dbReference type="Proteomes" id="UP001497392"/>
    </source>
</evidence>
<keyword evidence="12" id="KW-1185">Reference proteome</keyword>
<dbReference type="InterPro" id="IPR018108">
    <property type="entry name" value="MCP_transmembrane"/>
</dbReference>
<dbReference type="EMBL" id="CAXHTA020000005">
    <property type="protein sequence ID" value="CAL5221723.1"/>
    <property type="molecule type" value="Genomic_DNA"/>
</dbReference>
<keyword evidence="4 9" id="KW-0812">Transmembrane</keyword>
<dbReference type="InterPro" id="IPR023395">
    <property type="entry name" value="MCP_dom_sf"/>
</dbReference>
<name>A0ABP1FP27_9CHLO</name>
<dbReference type="PANTHER" id="PTHR45788">
    <property type="entry name" value="SUCCINATE/FUMARATE MITOCHONDRIAL TRANSPORTER-RELATED"/>
    <property type="match status" value="1"/>
</dbReference>
<dbReference type="PANTHER" id="PTHR45788:SF2">
    <property type="entry name" value="SUCCINATE_FUMARATE MITOCHONDRIAL TRANSPORTER"/>
    <property type="match status" value="1"/>
</dbReference>
<feature type="repeat" description="Solcar" evidence="9">
    <location>
        <begin position="209"/>
        <end position="298"/>
    </location>
</feature>
<evidence type="ECO:0000256" key="7">
    <source>
        <dbReference type="ARBA" id="ARBA00023128"/>
    </source>
</evidence>
<gene>
    <name evidence="11" type="primary">g3969</name>
    <name evidence="11" type="ORF">VP750_LOCUS3382</name>
</gene>
<comment type="subcellular location">
    <subcellularLocation>
        <location evidence="1">Mitochondrion membrane</location>
        <topology evidence="1">Multi-pass membrane protein</topology>
    </subcellularLocation>
</comment>
<evidence type="ECO:0000256" key="8">
    <source>
        <dbReference type="ARBA" id="ARBA00023136"/>
    </source>
</evidence>
<evidence type="ECO:0000256" key="2">
    <source>
        <dbReference type="ARBA" id="ARBA00006375"/>
    </source>
</evidence>
<evidence type="ECO:0000313" key="11">
    <source>
        <dbReference type="EMBL" id="CAL5221723.1"/>
    </source>
</evidence>
<dbReference type="InterPro" id="IPR049563">
    <property type="entry name" value="TXTP-like"/>
</dbReference>
<keyword evidence="5" id="KW-0677">Repeat</keyword>
<dbReference type="Pfam" id="PF00153">
    <property type="entry name" value="Mito_carr"/>
    <property type="match status" value="3"/>
</dbReference>
<comment type="similarity">
    <text evidence="2 10">Belongs to the mitochondrial carrier (TC 2.A.29) family.</text>
</comment>
<evidence type="ECO:0000256" key="6">
    <source>
        <dbReference type="ARBA" id="ARBA00022989"/>
    </source>
</evidence>
<dbReference type="PROSITE" id="PS50920">
    <property type="entry name" value="SOLCAR"/>
    <property type="match status" value="3"/>
</dbReference>
<evidence type="ECO:0000256" key="10">
    <source>
        <dbReference type="RuleBase" id="RU000488"/>
    </source>
</evidence>
<proteinExistence type="inferred from homology"/>
<evidence type="ECO:0000256" key="5">
    <source>
        <dbReference type="ARBA" id="ARBA00022737"/>
    </source>
</evidence>
<sequence length="305" mass="33549">MGVKDEPQKAAVVSPFIKSFAGSIGGIAEAGCLQPIDTIKTRLQLDKAKQYKGIVDCGKQIIRDEGTKSLWKGLTPFATHLTLKYALRMGTNAFYQSLLRDKDGKLSDIRRMGAGFAAGITEALVIVTPFEVVKIRLQQQRGLSKELLKYRGPVHTATTIFREEGLLGLWSGAAPTVMRNGTNQMCLFWAKNNFDGLFFGKEEGDGRVLLPWQSMLSGFSAACLGPIATGPFDVIKTRLMAQQKSDGPARYKGLLDALVKIPAEEGFLAFYKGLLPRLLRIPPGQAIVWAVSDQIVGYFEQKQYE</sequence>
<feature type="repeat" description="Solcar" evidence="9">
    <location>
        <begin position="109"/>
        <end position="197"/>
    </location>
</feature>
<accession>A0ABP1FP27</accession>
<dbReference type="Gene3D" id="1.50.40.10">
    <property type="entry name" value="Mitochondrial carrier domain"/>
    <property type="match status" value="1"/>
</dbReference>
<organism evidence="11 12">
    <name type="scientific">Coccomyxa viridis</name>
    <dbReference type="NCBI Taxonomy" id="1274662"/>
    <lineage>
        <taxon>Eukaryota</taxon>
        <taxon>Viridiplantae</taxon>
        <taxon>Chlorophyta</taxon>
        <taxon>core chlorophytes</taxon>
        <taxon>Trebouxiophyceae</taxon>
        <taxon>Trebouxiophyceae incertae sedis</taxon>
        <taxon>Coccomyxaceae</taxon>
        <taxon>Coccomyxa</taxon>
    </lineage>
</organism>
<dbReference type="SUPFAM" id="SSF103506">
    <property type="entry name" value="Mitochondrial carrier"/>
    <property type="match status" value="1"/>
</dbReference>
<feature type="repeat" description="Solcar" evidence="9">
    <location>
        <begin position="13"/>
        <end position="98"/>
    </location>
</feature>
<keyword evidence="7" id="KW-0496">Mitochondrion</keyword>
<protein>
    <submittedName>
        <fullName evidence="11">G3969 protein</fullName>
    </submittedName>
</protein>
<keyword evidence="6" id="KW-1133">Transmembrane helix</keyword>
<evidence type="ECO:0000256" key="1">
    <source>
        <dbReference type="ARBA" id="ARBA00004225"/>
    </source>
</evidence>
<keyword evidence="8 9" id="KW-0472">Membrane</keyword>
<evidence type="ECO:0000256" key="4">
    <source>
        <dbReference type="ARBA" id="ARBA00022692"/>
    </source>
</evidence>
<keyword evidence="3 10" id="KW-0813">Transport</keyword>
<comment type="caution">
    <text evidence="11">The sequence shown here is derived from an EMBL/GenBank/DDBJ whole genome shotgun (WGS) entry which is preliminary data.</text>
</comment>
<reference evidence="11 12" key="1">
    <citation type="submission" date="2024-06" db="EMBL/GenBank/DDBJ databases">
        <authorList>
            <person name="Kraege A."/>
            <person name="Thomma B."/>
        </authorList>
    </citation>
    <scope>NUCLEOTIDE SEQUENCE [LARGE SCALE GENOMIC DNA]</scope>
</reference>
<dbReference type="Proteomes" id="UP001497392">
    <property type="component" value="Unassembled WGS sequence"/>
</dbReference>